<keyword evidence="1" id="KW-0472">Membrane</keyword>
<feature type="transmembrane region" description="Helical" evidence="1">
    <location>
        <begin position="82"/>
        <end position="103"/>
    </location>
</feature>
<protein>
    <submittedName>
        <fullName evidence="2">DUF3120 domain-containing protein</fullName>
    </submittedName>
</protein>
<dbReference type="OrthoDB" id="508743at2"/>
<evidence type="ECO:0000256" key="1">
    <source>
        <dbReference type="SAM" id="Phobius"/>
    </source>
</evidence>
<dbReference type="EMBL" id="CP042326">
    <property type="protein sequence ID" value="QDZ38695.1"/>
    <property type="molecule type" value="Genomic_DNA"/>
</dbReference>
<feature type="transmembrane region" description="Helical" evidence="1">
    <location>
        <begin position="136"/>
        <end position="154"/>
    </location>
</feature>
<keyword evidence="1" id="KW-0812">Transmembrane</keyword>
<name>A0A5B8NK46_9CHRO</name>
<keyword evidence="3" id="KW-1185">Reference proteome</keyword>
<dbReference type="Pfam" id="PF11318">
    <property type="entry name" value="DUF3120"/>
    <property type="match status" value="1"/>
</dbReference>
<sequence>MFNSSWLPPSISQVGERLTIYLRAFVLKQKSWLIFATSGFLVSIPVFAQAPMVRELPWLSLILTFGWVALGIILFQRPRSNIWGDLILGFSWSWLAGSIYWGWFRWEPVIHLPIEAIGLPFAFFALARGLGPVGNLFYLGSLLGTALTDVYFYLTGLMPHWRELMRVDPALYKPIFQDALLNMQTPWGMSCAVLIICVLLVLGIWSLKQNTLPWFAFSGAILSTLLVDGLFWIAAAMA</sequence>
<accession>A0A5B8NK46</accession>
<organism evidence="2 3">
    <name type="scientific">Euhalothece natronophila Z-M001</name>
    <dbReference type="NCBI Taxonomy" id="522448"/>
    <lineage>
        <taxon>Bacteria</taxon>
        <taxon>Bacillati</taxon>
        <taxon>Cyanobacteriota</taxon>
        <taxon>Cyanophyceae</taxon>
        <taxon>Oscillatoriophycideae</taxon>
        <taxon>Chroococcales</taxon>
        <taxon>Halothecacae</taxon>
        <taxon>Halothece cluster</taxon>
        <taxon>Euhalothece</taxon>
    </lineage>
</organism>
<feature type="transmembrane region" description="Helical" evidence="1">
    <location>
        <begin position="214"/>
        <end position="235"/>
    </location>
</feature>
<keyword evidence="1" id="KW-1133">Transmembrane helix</keyword>
<evidence type="ECO:0000313" key="2">
    <source>
        <dbReference type="EMBL" id="QDZ38695.1"/>
    </source>
</evidence>
<reference evidence="2" key="1">
    <citation type="submission" date="2019-08" db="EMBL/GenBank/DDBJ databases">
        <title>Carotenoids and Carotenoid Binding Proteins in the Halophilic Cyanobacterium Euhalothece sp. ZM00.</title>
        <authorList>
            <person name="Cho S.M."/>
            <person name="Song J.Y."/>
            <person name="Park Y.-I."/>
        </authorList>
    </citation>
    <scope>NUCLEOTIDE SEQUENCE [LARGE SCALE GENOMIC DNA]</scope>
    <source>
        <strain evidence="2">Z-M001</strain>
    </source>
</reference>
<dbReference type="KEGG" id="enn:FRE64_01295"/>
<dbReference type="Proteomes" id="UP000318453">
    <property type="component" value="Chromosome"/>
</dbReference>
<dbReference type="AlphaFoldDB" id="A0A5B8NK46"/>
<feature type="transmembrane region" description="Helical" evidence="1">
    <location>
        <begin position="187"/>
        <end position="207"/>
    </location>
</feature>
<feature type="transmembrane region" description="Helical" evidence="1">
    <location>
        <begin position="109"/>
        <end position="127"/>
    </location>
</feature>
<feature type="transmembrane region" description="Helical" evidence="1">
    <location>
        <begin position="56"/>
        <end position="75"/>
    </location>
</feature>
<dbReference type="InterPro" id="IPR021468">
    <property type="entry name" value="DUF3120"/>
</dbReference>
<gene>
    <name evidence="2" type="ORF">FRE64_01295</name>
</gene>
<feature type="transmembrane region" description="Helical" evidence="1">
    <location>
        <begin position="32"/>
        <end position="50"/>
    </location>
</feature>
<proteinExistence type="predicted"/>
<evidence type="ECO:0000313" key="3">
    <source>
        <dbReference type="Proteomes" id="UP000318453"/>
    </source>
</evidence>